<protein>
    <submittedName>
        <fullName evidence="1">Uncharacterized protein</fullName>
    </submittedName>
</protein>
<organism evidence="1 2">
    <name type="scientific">Setaria italica</name>
    <name type="common">Foxtail millet</name>
    <name type="synonym">Panicum italicum</name>
    <dbReference type="NCBI Taxonomy" id="4555"/>
    <lineage>
        <taxon>Eukaryota</taxon>
        <taxon>Viridiplantae</taxon>
        <taxon>Streptophyta</taxon>
        <taxon>Embryophyta</taxon>
        <taxon>Tracheophyta</taxon>
        <taxon>Spermatophyta</taxon>
        <taxon>Magnoliopsida</taxon>
        <taxon>Liliopsida</taxon>
        <taxon>Poales</taxon>
        <taxon>Poaceae</taxon>
        <taxon>PACMAD clade</taxon>
        <taxon>Panicoideae</taxon>
        <taxon>Panicodae</taxon>
        <taxon>Paniceae</taxon>
        <taxon>Cenchrinae</taxon>
        <taxon>Setaria</taxon>
    </lineage>
</organism>
<proteinExistence type="predicted"/>
<reference evidence="2" key="1">
    <citation type="journal article" date="2012" name="Nat. Biotechnol.">
        <title>Reference genome sequence of the model plant Setaria.</title>
        <authorList>
            <person name="Bennetzen J.L."/>
            <person name="Schmutz J."/>
            <person name="Wang H."/>
            <person name="Percifield R."/>
            <person name="Hawkins J."/>
            <person name="Pontaroli A.C."/>
            <person name="Estep M."/>
            <person name="Feng L."/>
            <person name="Vaughn J.N."/>
            <person name="Grimwood J."/>
            <person name="Jenkins J."/>
            <person name="Barry K."/>
            <person name="Lindquist E."/>
            <person name="Hellsten U."/>
            <person name="Deshpande S."/>
            <person name="Wang X."/>
            <person name="Wu X."/>
            <person name="Mitros T."/>
            <person name="Triplett J."/>
            <person name="Yang X."/>
            <person name="Ye C.Y."/>
            <person name="Mauro-Herrera M."/>
            <person name="Wang L."/>
            <person name="Li P."/>
            <person name="Sharma M."/>
            <person name="Sharma R."/>
            <person name="Ronald P.C."/>
            <person name="Panaud O."/>
            <person name="Kellogg E.A."/>
            <person name="Brutnell T.P."/>
            <person name="Doust A.N."/>
            <person name="Tuskan G.A."/>
            <person name="Rokhsar D."/>
            <person name="Devos K.M."/>
        </authorList>
    </citation>
    <scope>NUCLEOTIDE SEQUENCE [LARGE SCALE GENOMIC DNA]</scope>
    <source>
        <strain evidence="2">cv. Yugu1</strain>
    </source>
</reference>
<dbReference type="Proteomes" id="UP000004995">
    <property type="component" value="Unassembled WGS sequence"/>
</dbReference>
<evidence type="ECO:0000313" key="2">
    <source>
        <dbReference type="Proteomes" id="UP000004995"/>
    </source>
</evidence>
<dbReference type="EMBL" id="AGNK02001325">
    <property type="status" value="NOT_ANNOTATED_CDS"/>
    <property type="molecule type" value="Genomic_DNA"/>
</dbReference>
<dbReference type="HOGENOM" id="CLU_2982661_0_0_1"/>
<reference evidence="1" key="2">
    <citation type="submission" date="2018-08" db="UniProtKB">
        <authorList>
            <consortium name="EnsemblPlants"/>
        </authorList>
    </citation>
    <scope>IDENTIFICATION</scope>
    <source>
        <strain evidence="1">Yugu1</strain>
    </source>
</reference>
<dbReference type="Gramene" id="KQL26514">
    <property type="protein sequence ID" value="KQL26514"/>
    <property type="gene ID" value="SETIT_033681mg"/>
</dbReference>
<keyword evidence="2" id="KW-1185">Reference proteome</keyword>
<sequence length="58" mass="6639">MRTTKIDNFRVSKKHPSARAHRLLALRDSLGCASNEQKSMENRRVCIERTKVNGQVAE</sequence>
<accession>K4A477</accession>
<dbReference type="InParanoid" id="K4A477"/>
<name>K4A477_SETIT</name>
<dbReference type="AlphaFoldDB" id="K4A477"/>
<dbReference type="EnsemblPlants" id="KQL26514">
    <property type="protein sequence ID" value="KQL26514"/>
    <property type="gene ID" value="SETIT_033681mg"/>
</dbReference>
<evidence type="ECO:0000313" key="1">
    <source>
        <dbReference type="EnsemblPlants" id="KQL26514"/>
    </source>
</evidence>